<dbReference type="RefSeq" id="WP_257914248.1">
    <property type="nucleotide sequence ID" value="NZ_JANPWE010000019.1"/>
</dbReference>
<sequence>MARIILKCPYLKGGEKTAAHLNNLVKYIATRDGVEKMESGHKLWHSTKKQKDLIAQILREFPDAKDLFEYEDYLENPNRRNASEFITIALEQNLDKIGCREKYLDYIANRPRVEKFDSHGLFTAGDEPLVLSQVADEVSGHIGNVWTPIISLRREDAARLGYDNASAWKALLSEKAVELAENLKIHPDHLKWYAAFHNESHHPHIHMVCYSTDPREGYLTKQGIKKMKSSLANEIFRQELIPLYGEKTQRRDDLKEQAAKSMRELIRQMKSGVLQSDRMEQLLTHLAERLQVVGGKKQYGYLKADLKNVVDEIVDELAQDSRVSEAYRLWWEVRGRIESIYTETPSEPPPLSRCDDFKPIRNMVIQEALLIGSMTFEEPACVETALPEPDNDLEMPLSDMADEEDQEPIDGSGGRPSSDEASADKESSDSWWTDGYKQAKQYLYGNEDTGIPQDFEKARELFLAEADADNPLALCDLGRMSADGLGCEADAGKAYRWYEKALAVFHAAEEEKPWKYTEYRIGKMYAAALGTEQDYLQAADWLTLSADENYKYAQYSLGGLYYHGKGVDQDHEIAFALYTRSADQSFPYASFELGKMLRDGIGCIKNQQDADRRFKEAFLGFVSLEEQSHDDKLQYRLGWMLLNGIGTDKDEARAKEYFEKAADMGNPFACYQLAKLILSDENAPPQEVEKALGYLRKAVEAENPYAAYFLGKLYEKGQHVPQNIAEAIRLYTLSAGQENDFAAYRLGKLYLGGEGVLKDMESAIHWLTFAADRKNQFAEYALGVLYFKGEDVPKDVPKALDYLKRSAGQGNQFAQYRLGKIYLMGEDVPKDIQTALQFLTAAAEQGNQYAQYTLGKLYLMGKDVPKDKETAVRWFTLSAVQGNIYAQFFLDHMDDFKDPSVLLAGTRLLHHMSRVFADNTPPLKPPGQRTDRKLLRKLREKKQAQGHARDDHEQTMSL</sequence>
<keyword evidence="3" id="KW-1185">Reference proteome</keyword>
<dbReference type="PANTHER" id="PTHR43628">
    <property type="entry name" value="ACTIVATOR OF C KINASE PROTEIN 1-RELATED"/>
    <property type="match status" value="1"/>
</dbReference>
<dbReference type="InterPro" id="IPR048102">
    <property type="entry name" value="MobP3"/>
</dbReference>
<dbReference type="SMART" id="SM00671">
    <property type="entry name" value="SEL1"/>
    <property type="match status" value="12"/>
</dbReference>
<proteinExistence type="predicted"/>
<dbReference type="NCBIfam" id="NF041499">
    <property type="entry name" value="MobP3"/>
    <property type="match status" value="1"/>
</dbReference>
<evidence type="ECO:0000313" key="2">
    <source>
        <dbReference type="EMBL" id="MCR6547135.1"/>
    </source>
</evidence>
<dbReference type="Pfam" id="PF08238">
    <property type="entry name" value="Sel1"/>
    <property type="match status" value="12"/>
</dbReference>
<dbReference type="InterPro" id="IPR041073">
    <property type="entry name" value="MobL"/>
</dbReference>
<evidence type="ECO:0000256" key="1">
    <source>
        <dbReference type="SAM" id="MobiDB-lite"/>
    </source>
</evidence>
<protein>
    <submittedName>
        <fullName evidence="2">Relaxase MobL</fullName>
    </submittedName>
</protein>
<dbReference type="PANTHER" id="PTHR43628:SF1">
    <property type="entry name" value="CHITIN SYNTHASE REGULATORY FACTOR 2-RELATED"/>
    <property type="match status" value="1"/>
</dbReference>
<name>A0ABT1YAL4_9FIRM</name>
<gene>
    <name evidence="2" type="primary">mobL</name>
    <name evidence="2" type="ORF">NVS47_16735</name>
</gene>
<feature type="region of interest" description="Disordered" evidence="1">
    <location>
        <begin position="938"/>
        <end position="958"/>
    </location>
</feature>
<organism evidence="2 3">
    <name type="scientific">Dehalobacterium formicoaceticum</name>
    <dbReference type="NCBI Taxonomy" id="51515"/>
    <lineage>
        <taxon>Bacteria</taxon>
        <taxon>Bacillati</taxon>
        <taxon>Bacillota</taxon>
        <taxon>Clostridia</taxon>
        <taxon>Eubacteriales</taxon>
        <taxon>Peptococcaceae</taxon>
        <taxon>Dehalobacterium</taxon>
    </lineage>
</organism>
<dbReference type="EMBL" id="JANPWE010000019">
    <property type="protein sequence ID" value="MCR6547135.1"/>
    <property type="molecule type" value="Genomic_DNA"/>
</dbReference>
<comment type="caution">
    <text evidence="2">The sequence shown here is derived from an EMBL/GenBank/DDBJ whole genome shotgun (WGS) entry which is preliminary data.</text>
</comment>
<dbReference type="InterPro" id="IPR011990">
    <property type="entry name" value="TPR-like_helical_dom_sf"/>
</dbReference>
<dbReference type="Pfam" id="PF18555">
    <property type="entry name" value="MobL"/>
    <property type="match status" value="1"/>
</dbReference>
<dbReference type="Gene3D" id="1.25.40.10">
    <property type="entry name" value="Tetratricopeptide repeat domain"/>
    <property type="match status" value="4"/>
</dbReference>
<feature type="region of interest" description="Disordered" evidence="1">
    <location>
        <begin position="402"/>
        <end position="431"/>
    </location>
</feature>
<dbReference type="Proteomes" id="UP001524944">
    <property type="component" value="Unassembled WGS sequence"/>
</dbReference>
<reference evidence="2 3" key="1">
    <citation type="submission" date="2022-08" db="EMBL/GenBank/DDBJ databases">
        <title>Proteogenomics of the novel Dehalobacterium formicoaceticum strain EZ94 highlights a key role of methyltransferases during anaerobic dichloromethane degradation.</title>
        <authorList>
            <person name="Wasmund K."/>
        </authorList>
    </citation>
    <scope>NUCLEOTIDE SEQUENCE [LARGE SCALE GENOMIC DNA]</scope>
    <source>
        <strain evidence="2 3">EZ94</strain>
    </source>
</reference>
<feature type="compositionally biased region" description="Basic and acidic residues" evidence="1">
    <location>
        <begin position="941"/>
        <end position="958"/>
    </location>
</feature>
<dbReference type="SUPFAM" id="SSF81901">
    <property type="entry name" value="HCP-like"/>
    <property type="match status" value="3"/>
</dbReference>
<evidence type="ECO:0000313" key="3">
    <source>
        <dbReference type="Proteomes" id="UP001524944"/>
    </source>
</evidence>
<dbReference type="InterPro" id="IPR052945">
    <property type="entry name" value="Mitotic_Regulator"/>
</dbReference>
<dbReference type="InterPro" id="IPR006597">
    <property type="entry name" value="Sel1-like"/>
</dbReference>
<accession>A0ABT1YAL4</accession>